<name>A0ABX3H1X5_PAEBO</name>
<evidence type="ECO:0000313" key="2">
    <source>
        <dbReference type="EMBL" id="OMD43896.1"/>
    </source>
</evidence>
<evidence type="ECO:0000313" key="3">
    <source>
        <dbReference type="Proteomes" id="UP000187412"/>
    </source>
</evidence>
<feature type="domain" description="IrrE N-terminal-like" evidence="1">
    <location>
        <begin position="37"/>
        <end position="150"/>
    </location>
</feature>
<reference evidence="2 3" key="1">
    <citation type="submission" date="2016-10" db="EMBL/GenBank/DDBJ databases">
        <title>Paenibacillus species isolates.</title>
        <authorList>
            <person name="Beno S.M."/>
        </authorList>
    </citation>
    <scope>NUCLEOTIDE SEQUENCE [LARGE SCALE GENOMIC DNA]</scope>
    <source>
        <strain evidence="2 3">FSL H7-0744</strain>
    </source>
</reference>
<keyword evidence="3" id="KW-1185">Reference proteome</keyword>
<dbReference type="EMBL" id="MPTB01000033">
    <property type="protein sequence ID" value="OMD43896.1"/>
    <property type="molecule type" value="Genomic_DNA"/>
</dbReference>
<dbReference type="Pfam" id="PF06114">
    <property type="entry name" value="Peptidase_M78"/>
    <property type="match status" value="1"/>
</dbReference>
<accession>A0ABX3H1X5</accession>
<dbReference type="RefSeq" id="WP_076112949.1">
    <property type="nucleotide sequence ID" value="NZ_MPTB01000033.1"/>
</dbReference>
<dbReference type="Gene3D" id="1.10.10.2910">
    <property type="match status" value="1"/>
</dbReference>
<protein>
    <recommendedName>
        <fullName evidence="1">IrrE N-terminal-like domain-containing protein</fullName>
    </recommendedName>
</protein>
<dbReference type="InterPro" id="IPR010359">
    <property type="entry name" value="IrrE_HExxH"/>
</dbReference>
<sequence length="295" mass="34845">MFIHYKKTHLEQFIEHIYLDHHITSPEQITIHDLSIKLNINVQYSPISSRAYESVSGMRCILLDSRISPIRQRFDFLHELCHMLRHVGNQIVLPNQFVKAQEEDAHKFVLYATMPYFMIRAYVLSDDYNQAIHQLSSIFGVPREMAKLRFDQILRREYEGELLSGRTLHNKFKKNPNTHSNHVKETKVLAYYDPYSNFDGPDQLIVCLDYKTLTTQYEIVIPMDERFQEIELEALNDIVVESTISGDLICFDGQLTLQVHQLVYRCGYSKRNFVLHMRDIVQLLETDRRSLEKFN</sequence>
<comment type="caution">
    <text evidence="2">The sequence shown here is derived from an EMBL/GenBank/DDBJ whole genome shotgun (WGS) entry which is preliminary data.</text>
</comment>
<dbReference type="Proteomes" id="UP000187412">
    <property type="component" value="Unassembled WGS sequence"/>
</dbReference>
<organism evidence="2 3">
    <name type="scientific">Paenibacillus borealis</name>
    <dbReference type="NCBI Taxonomy" id="160799"/>
    <lineage>
        <taxon>Bacteria</taxon>
        <taxon>Bacillati</taxon>
        <taxon>Bacillota</taxon>
        <taxon>Bacilli</taxon>
        <taxon>Bacillales</taxon>
        <taxon>Paenibacillaceae</taxon>
        <taxon>Paenibacillus</taxon>
    </lineage>
</organism>
<proteinExistence type="predicted"/>
<evidence type="ECO:0000259" key="1">
    <source>
        <dbReference type="Pfam" id="PF06114"/>
    </source>
</evidence>
<gene>
    <name evidence="2" type="ORF">BSK56_23085</name>
</gene>